<dbReference type="GO" id="GO:0008892">
    <property type="term" value="F:guanine deaminase activity"/>
    <property type="evidence" value="ECO:0007669"/>
    <property type="project" value="UniProtKB-UniRule"/>
</dbReference>
<gene>
    <name evidence="10" type="primary">guaD</name>
    <name evidence="10" type="ORF">FYJ58_00285</name>
</gene>
<keyword evidence="11" id="KW-1185">Reference proteome</keyword>
<evidence type="ECO:0000256" key="2">
    <source>
        <dbReference type="ARBA" id="ARBA00006745"/>
    </source>
</evidence>
<feature type="domain" description="Amidohydrolase-related" evidence="9">
    <location>
        <begin position="56"/>
        <end position="417"/>
    </location>
</feature>
<organism evidence="10 11">
    <name type="scientific">Velocimicrobium porci</name>
    <dbReference type="NCBI Taxonomy" id="2606634"/>
    <lineage>
        <taxon>Bacteria</taxon>
        <taxon>Bacillati</taxon>
        <taxon>Bacillota</taxon>
        <taxon>Clostridia</taxon>
        <taxon>Lachnospirales</taxon>
        <taxon>Lachnospiraceae</taxon>
        <taxon>Velocimicrobium</taxon>
    </lineage>
</organism>
<dbReference type="NCBIfam" id="TIGR02967">
    <property type="entry name" value="guan_deamin"/>
    <property type="match status" value="1"/>
</dbReference>
<evidence type="ECO:0000256" key="7">
    <source>
        <dbReference type="NCBIfam" id="TIGR02967"/>
    </source>
</evidence>
<dbReference type="Gene3D" id="3.20.20.140">
    <property type="entry name" value="Metal-dependent hydrolases"/>
    <property type="match status" value="1"/>
</dbReference>
<sequence>MFALHGHIIYSESKDKLCIKENGYVICEDGISQGVYDTLPEQYKNITVKDYGDRLIIPGLVDLHVHAPQYSFRGLGMDMELLDWLNQYTFPEEAKYKELTYAEKAYKQFVEELRHSPTTRACIFATLHTEATYLLMDLLEEMGMKAYVGKVNMDRNCPDYLREDDVSEAIRETKEWVGNSIKKYKNVLPIITPRFIPSCSDLLMKGLSQLQKETGLPAQSHLSENPSEIKWVQELCPDSTCYGDAYDRRGLFGLYGKTVMAHCVYSTEEEIEKMKENGVYVAHCPQSNTNLSSGIAPAKKYLERDLKIGLGTDLAGGHSISMFRAMADAIQVSKLRWRLLNTKETPLTIEEAFFMGTKGGGEFFGKVGSFEKGYEFDAVVLDDTSLLHPQELTVRSRLERMIYLSDDRNIYAKYIAGCCIV</sequence>
<comment type="similarity">
    <text evidence="2 8">Belongs to the metallo-dependent hydrolases superfamily. ATZ/TRZ family.</text>
</comment>
<keyword evidence="4 8" id="KW-0479">Metal-binding</keyword>
<dbReference type="InterPro" id="IPR032466">
    <property type="entry name" value="Metal_Hydrolase"/>
</dbReference>
<evidence type="ECO:0000256" key="8">
    <source>
        <dbReference type="RuleBase" id="RU366009"/>
    </source>
</evidence>
<dbReference type="Gene3D" id="2.30.40.10">
    <property type="entry name" value="Urease, subunit C, domain 1"/>
    <property type="match status" value="1"/>
</dbReference>
<accession>A0A6L5XUH4</accession>
<proteinExistence type="inferred from homology"/>
<comment type="catalytic activity">
    <reaction evidence="8">
        <text>guanine + H2O + H(+) = xanthine + NH4(+)</text>
        <dbReference type="Rhea" id="RHEA:14665"/>
        <dbReference type="ChEBI" id="CHEBI:15377"/>
        <dbReference type="ChEBI" id="CHEBI:15378"/>
        <dbReference type="ChEBI" id="CHEBI:16235"/>
        <dbReference type="ChEBI" id="CHEBI:17712"/>
        <dbReference type="ChEBI" id="CHEBI:28938"/>
        <dbReference type="EC" id="3.5.4.3"/>
    </reaction>
</comment>
<dbReference type="PANTHER" id="PTHR11271:SF6">
    <property type="entry name" value="GUANINE DEAMINASE"/>
    <property type="match status" value="1"/>
</dbReference>
<comment type="pathway">
    <text evidence="1 8">Purine metabolism; guanine degradation; xanthine from guanine: step 1/1.</text>
</comment>
<evidence type="ECO:0000259" key="9">
    <source>
        <dbReference type="Pfam" id="PF01979"/>
    </source>
</evidence>
<dbReference type="EMBL" id="VUMT01000001">
    <property type="protein sequence ID" value="MSS62332.1"/>
    <property type="molecule type" value="Genomic_DNA"/>
</dbReference>
<keyword evidence="6 8" id="KW-0862">Zinc</keyword>
<comment type="caution">
    <text evidence="10">The sequence shown here is derived from an EMBL/GenBank/DDBJ whole genome shotgun (WGS) entry which is preliminary data.</text>
</comment>
<protein>
    <recommendedName>
        <fullName evidence="3 7">Guanine deaminase</fullName>
        <shortName evidence="8">Guanase</shortName>
        <ecNumber evidence="3 7">3.5.4.3</ecNumber>
    </recommendedName>
    <alternativeName>
        <fullName evidence="8">Guanine aminohydrolase</fullName>
    </alternativeName>
</protein>
<evidence type="ECO:0000256" key="3">
    <source>
        <dbReference type="ARBA" id="ARBA00012781"/>
    </source>
</evidence>
<evidence type="ECO:0000256" key="4">
    <source>
        <dbReference type="ARBA" id="ARBA00022723"/>
    </source>
</evidence>
<keyword evidence="5 8" id="KW-0378">Hydrolase</keyword>
<dbReference type="GO" id="GO:0008270">
    <property type="term" value="F:zinc ion binding"/>
    <property type="evidence" value="ECO:0007669"/>
    <property type="project" value="UniProtKB-UniRule"/>
</dbReference>
<dbReference type="SUPFAM" id="SSF51556">
    <property type="entry name" value="Metallo-dependent hydrolases"/>
    <property type="match status" value="1"/>
</dbReference>
<reference evidence="10 11" key="1">
    <citation type="submission" date="2019-08" db="EMBL/GenBank/DDBJ databases">
        <title>In-depth cultivation of the pig gut microbiome towards novel bacterial diversity and tailored functional studies.</title>
        <authorList>
            <person name="Wylensek D."/>
            <person name="Hitch T.C.A."/>
            <person name="Clavel T."/>
        </authorList>
    </citation>
    <scope>NUCLEOTIDE SEQUENCE [LARGE SCALE GENOMIC DNA]</scope>
    <source>
        <strain evidence="10 11">WCA-693-APC-MOT-I</strain>
    </source>
</reference>
<dbReference type="GO" id="GO:0005829">
    <property type="term" value="C:cytosol"/>
    <property type="evidence" value="ECO:0007669"/>
    <property type="project" value="TreeGrafter"/>
</dbReference>
<dbReference type="InterPro" id="IPR011059">
    <property type="entry name" value="Metal-dep_hydrolase_composite"/>
</dbReference>
<dbReference type="InterPro" id="IPR051607">
    <property type="entry name" value="Metallo-dep_hydrolases"/>
</dbReference>
<dbReference type="GO" id="GO:0006147">
    <property type="term" value="P:guanine catabolic process"/>
    <property type="evidence" value="ECO:0007669"/>
    <property type="project" value="UniProtKB-UniRule"/>
</dbReference>
<dbReference type="InterPro" id="IPR014311">
    <property type="entry name" value="Guanine_deaminase"/>
</dbReference>
<dbReference type="PANTHER" id="PTHR11271">
    <property type="entry name" value="GUANINE DEAMINASE"/>
    <property type="match status" value="1"/>
</dbReference>
<name>A0A6L5XUH4_9FIRM</name>
<evidence type="ECO:0000256" key="1">
    <source>
        <dbReference type="ARBA" id="ARBA00004984"/>
    </source>
</evidence>
<dbReference type="EC" id="3.5.4.3" evidence="3 7"/>
<evidence type="ECO:0000256" key="6">
    <source>
        <dbReference type="ARBA" id="ARBA00022833"/>
    </source>
</evidence>
<dbReference type="RefSeq" id="WP_154515511.1">
    <property type="nucleotide sequence ID" value="NZ_VUMT01000001.1"/>
</dbReference>
<dbReference type="SUPFAM" id="SSF51338">
    <property type="entry name" value="Composite domain of metallo-dependent hydrolases"/>
    <property type="match status" value="2"/>
</dbReference>
<comment type="function">
    <text evidence="8">Catalyzes the hydrolytic deamination of guanine, producing xanthine and ammonia.</text>
</comment>
<dbReference type="Proteomes" id="UP000482209">
    <property type="component" value="Unassembled WGS sequence"/>
</dbReference>
<dbReference type="AlphaFoldDB" id="A0A6L5XUH4"/>
<dbReference type="UniPathway" id="UPA00603">
    <property type="reaction ID" value="UER00660"/>
</dbReference>
<evidence type="ECO:0000313" key="10">
    <source>
        <dbReference type="EMBL" id="MSS62332.1"/>
    </source>
</evidence>
<evidence type="ECO:0000256" key="5">
    <source>
        <dbReference type="ARBA" id="ARBA00022801"/>
    </source>
</evidence>
<dbReference type="Pfam" id="PF01979">
    <property type="entry name" value="Amidohydro_1"/>
    <property type="match status" value="1"/>
</dbReference>
<evidence type="ECO:0000313" key="11">
    <source>
        <dbReference type="Proteomes" id="UP000482209"/>
    </source>
</evidence>
<comment type="cofactor">
    <cofactor evidence="8">
        <name>Zn(2+)</name>
        <dbReference type="ChEBI" id="CHEBI:29105"/>
    </cofactor>
    <text evidence="8">Binds 1 zinc ion per subunit.</text>
</comment>
<dbReference type="InterPro" id="IPR006680">
    <property type="entry name" value="Amidohydro-rel"/>
</dbReference>